<dbReference type="SMART" id="SM00233">
    <property type="entry name" value="PH"/>
    <property type="match status" value="1"/>
</dbReference>
<dbReference type="AlphaFoldDB" id="A0A1E3PKC9"/>
<feature type="compositionally biased region" description="Polar residues" evidence="1">
    <location>
        <begin position="615"/>
        <end position="627"/>
    </location>
</feature>
<feature type="compositionally biased region" description="Low complexity" evidence="1">
    <location>
        <begin position="1142"/>
        <end position="1156"/>
    </location>
</feature>
<accession>A0A1E3PKC9</accession>
<feature type="compositionally biased region" description="Polar residues" evidence="1">
    <location>
        <begin position="484"/>
        <end position="508"/>
    </location>
</feature>
<feature type="region of interest" description="Disordered" evidence="1">
    <location>
        <begin position="476"/>
        <end position="509"/>
    </location>
</feature>
<evidence type="ECO:0000256" key="1">
    <source>
        <dbReference type="SAM" id="MobiDB-lite"/>
    </source>
</evidence>
<evidence type="ECO:0000259" key="2">
    <source>
        <dbReference type="SMART" id="SM00233"/>
    </source>
</evidence>
<feature type="compositionally biased region" description="Polar residues" evidence="1">
    <location>
        <begin position="952"/>
        <end position="961"/>
    </location>
</feature>
<gene>
    <name evidence="3" type="ORF">NADFUDRAFT_83390</name>
</gene>
<evidence type="ECO:0000313" key="3">
    <source>
        <dbReference type="EMBL" id="ODQ65402.1"/>
    </source>
</evidence>
<keyword evidence="4" id="KW-1185">Reference proteome</keyword>
<feature type="compositionally biased region" description="Low complexity" evidence="1">
    <location>
        <begin position="736"/>
        <end position="755"/>
    </location>
</feature>
<feature type="compositionally biased region" description="Polar residues" evidence="1">
    <location>
        <begin position="1132"/>
        <end position="1141"/>
    </location>
</feature>
<protein>
    <recommendedName>
        <fullName evidence="2">PH domain-containing protein</fullName>
    </recommendedName>
</protein>
<proteinExistence type="predicted"/>
<dbReference type="InterPro" id="IPR011993">
    <property type="entry name" value="PH-like_dom_sf"/>
</dbReference>
<feature type="domain" description="PH" evidence="2">
    <location>
        <begin position="92"/>
        <end position="212"/>
    </location>
</feature>
<feature type="region of interest" description="Disordered" evidence="1">
    <location>
        <begin position="1083"/>
        <end position="1172"/>
    </location>
</feature>
<feature type="compositionally biased region" description="Low complexity" evidence="1">
    <location>
        <begin position="770"/>
        <end position="840"/>
    </location>
</feature>
<dbReference type="InterPro" id="IPR058155">
    <property type="entry name" value="Skg3/CAF120-like_PH"/>
</dbReference>
<dbReference type="Pfam" id="PF25381">
    <property type="entry name" value="PH_26"/>
    <property type="match status" value="1"/>
</dbReference>
<reference evidence="3 4" key="1">
    <citation type="journal article" date="2016" name="Proc. Natl. Acad. Sci. U.S.A.">
        <title>Comparative genomics of biotechnologically important yeasts.</title>
        <authorList>
            <person name="Riley R."/>
            <person name="Haridas S."/>
            <person name="Wolfe K.H."/>
            <person name="Lopes M.R."/>
            <person name="Hittinger C.T."/>
            <person name="Goeker M."/>
            <person name="Salamov A.A."/>
            <person name="Wisecaver J.H."/>
            <person name="Long T.M."/>
            <person name="Calvey C.H."/>
            <person name="Aerts A.L."/>
            <person name="Barry K.W."/>
            <person name="Choi C."/>
            <person name="Clum A."/>
            <person name="Coughlan A.Y."/>
            <person name="Deshpande S."/>
            <person name="Douglass A.P."/>
            <person name="Hanson S.J."/>
            <person name="Klenk H.-P."/>
            <person name="LaButti K.M."/>
            <person name="Lapidus A."/>
            <person name="Lindquist E.A."/>
            <person name="Lipzen A.M."/>
            <person name="Meier-Kolthoff J.P."/>
            <person name="Ohm R.A."/>
            <person name="Otillar R.P."/>
            <person name="Pangilinan J.L."/>
            <person name="Peng Y."/>
            <person name="Rokas A."/>
            <person name="Rosa C.A."/>
            <person name="Scheuner C."/>
            <person name="Sibirny A.A."/>
            <person name="Slot J.C."/>
            <person name="Stielow J.B."/>
            <person name="Sun H."/>
            <person name="Kurtzman C.P."/>
            <person name="Blackwell M."/>
            <person name="Grigoriev I.V."/>
            <person name="Jeffries T.W."/>
        </authorList>
    </citation>
    <scope>NUCLEOTIDE SEQUENCE [LARGE SCALE GENOMIC DNA]</scope>
    <source>
        <strain evidence="3 4">DSM 6958</strain>
    </source>
</reference>
<evidence type="ECO:0000313" key="4">
    <source>
        <dbReference type="Proteomes" id="UP000095009"/>
    </source>
</evidence>
<feature type="compositionally biased region" description="Polar residues" evidence="1">
    <location>
        <begin position="1022"/>
        <end position="1040"/>
    </location>
</feature>
<organism evidence="3 4">
    <name type="scientific">Nadsonia fulvescens var. elongata DSM 6958</name>
    <dbReference type="NCBI Taxonomy" id="857566"/>
    <lineage>
        <taxon>Eukaryota</taxon>
        <taxon>Fungi</taxon>
        <taxon>Dikarya</taxon>
        <taxon>Ascomycota</taxon>
        <taxon>Saccharomycotina</taxon>
        <taxon>Dipodascomycetes</taxon>
        <taxon>Dipodascales</taxon>
        <taxon>Dipodascales incertae sedis</taxon>
        <taxon>Nadsonia</taxon>
    </lineage>
</organism>
<dbReference type="InterPro" id="IPR001849">
    <property type="entry name" value="PH_domain"/>
</dbReference>
<dbReference type="Gene3D" id="2.30.29.30">
    <property type="entry name" value="Pleckstrin-homology domain (PH domain)/Phosphotyrosine-binding domain (PTB)"/>
    <property type="match status" value="1"/>
</dbReference>
<feature type="compositionally biased region" description="Basic and acidic residues" evidence="1">
    <location>
        <begin position="1106"/>
        <end position="1123"/>
    </location>
</feature>
<feature type="compositionally biased region" description="Polar residues" evidence="1">
    <location>
        <begin position="898"/>
        <end position="908"/>
    </location>
</feature>
<dbReference type="Proteomes" id="UP000095009">
    <property type="component" value="Unassembled WGS sequence"/>
</dbReference>
<feature type="compositionally biased region" description="Polar residues" evidence="1">
    <location>
        <begin position="1002"/>
        <end position="1013"/>
    </location>
</feature>
<feature type="region of interest" description="Disordered" evidence="1">
    <location>
        <begin position="1"/>
        <end position="41"/>
    </location>
</feature>
<feature type="compositionally biased region" description="Polar residues" evidence="1">
    <location>
        <begin position="756"/>
        <end position="768"/>
    </location>
</feature>
<sequence length="1172" mass="129362">MSRLRAFSRSKVDNEAASSNGSTGPSSLQSPNKRISSGSGTSIGFYSSQNGNSSSSSLGGLSSTGSLFDFPAETSPELIPVLTLLIAQQKRQYLEGYFMLLNDLKPDGKPATDRKWVEVFGRLNGTVLSIWDADVLDRSLANLNSTTEPTPNYINITDSSFKSINVLPSPNGDLNNVIVLSTTLKNRYLLQFASSKLIQQWTAGFRLSIYEYNALQEAYTGAILSAKGAKLNGIRTLLAETKFKHQDWVSVRFGAGMPWKKCWTVISPYEGKQRKNKPVKLGNIMFFENEKKSKTSKNTLATVTMAYSAFAVYPASASLIDHSTLIKIEGKVKFSDKDTKDEKDASVFLMPEQHPGIIGFETLIRAIIPIYDVFNLYGRPQRLNADKADLRSLLFAMPSLPKLFYLDLVDVLMLAAVPGSDNWSAQDWSRNIKELLARKYATGYKGCGSIKQFSQKIAMGSTSILSSPNLSQGGAASTGEFEFTNANNTPKTISNKGLNNNDMNSNFQLKDRSVSSPIAYKDTQNQSMTIQNPPLPSIPGGNGNDSKKVYPQPNRKAPKPPVHNIPLHQQKSRAYVENEFSSSDPMLNGPIVRTPGHPSSAIYLKGAESRVGHSRSASEGDNPNTLLASIGKPSDPHSPLLMGGNNDKSFEFENNDSSNNDYEGDRESNLSPKKNRRDMRQSIFGPNEPVDDIDNIAARNNLSNNQFELDAFGLNELDNLNLKENENHNQDRRPLGQGQFQKPSQQEQQQYYQSQGNLKEQGQGQLRYSQGPSQGQFQEQGQGQLQNYGQQPQQTRSSGGQSQGPSQRQLQTQGQPQQQQRVPQGPPQYQLQGQQRSQPRMPSGGMPQGLRSGIPQGMPQGMPQGIPQGIPQGTLRGQQSHGQPQQRPSQGVPHTHQSHTTQEILQGSQKHRQGIPPGIQVPQSGQRIPSQPQQRSIQNQSQGQESISQQQARSYDQQSLQQRRHGPAPTNIEIPVDSFGHQKVRSMLSPSTPPVSSPTSVYESTQSRQTRNISPGPAMSNGYRSTSPGPRHSQSQQKQYMTPPLLASGPRKNNQIPSVASMTRPVIPQLRSSDDTLQQTLQYGQRQGQSPSKMPYPVSPDLNNPVHDRNRPFAEERNQHGHQEPLVGQPQGYASGQQTYLQQKQQQKQGPPQGQPIYTRTNYPEVTSGHPY</sequence>
<feature type="region of interest" description="Disordered" evidence="1">
    <location>
        <begin position="726"/>
        <end position="1058"/>
    </location>
</feature>
<feature type="compositionally biased region" description="Polar residues" evidence="1">
    <location>
        <begin position="875"/>
        <end position="889"/>
    </location>
</feature>
<dbReference type="STRING" id="857566.A0A1E3PKC9"/>
<feature type="region of interest" description="Disordered" evidence="1">
    <location>
        <begin position="524"/>
        <end position="691"/>
    </location>
</feature>
<name>A0A1E3PKC9_9ASCO</name>
<dbReference type="EMBL" id="KV454410">
    <property type="protein sequence ID" value="ODQ65402.1"/>
    <property type="molecule type" value="Genomic_DNA"/>
</dbReference>
<feature type="compositionally biased region" description="Polar residues" evidence="1">
    <location>
        <begin position="16"/>
        <end position="41"/>
    </location>
</feature>
<feature type="compositionally biased region" description="Low complexity" evidence="1">
    <location>
        <begin position="923"/>
        <end position="951"/>
    </location>
</feature>
<dbReference type="OrthoDB" id="5563754at2759"/>